<accession>A0A7Y9FNJ3</accession>
<dbReference type="Gene3D" id="3.40.640.10">
    <property type="entry name" value="Type I PLP-dependent aspartate aminotransferase-like (Major domain)"/>
    <property type="match status" value="1"/>
</dbReference>
<dbReference type="GO" id="GO:0008710">
    <property type="term" value="F:8-amino-7-oxononanoate synthase activity"/>
    <property type="evidence" value="ECO:0007669"/>
    <property type="project" value="UniProtKB-EC"/>
</dbReference>
<protein>
    <submittedName>
        <fullName evidence="6">8-amino-7-oxononanoate synthase</fullName>
        <ecNumber evidence="6">2.3.1.47</ecNumber>
    </submittedName>
</protein>
<dbReference type="InterPro" id="IPR015422">
    <property type="entry name" value="PyrdxlP-dep_Trfase_small"/>
</dbReference>
<keyword evidence="3 4" id="KW-0663">Pyridoxal phosphate</keyword>
<dbReference type="PANTHER" id="PTHR13693">
    <property type="entry name" value="CLASS II AMINOTRANSFERASE/8-AMINO-7-OXONONANOATE SYNTHASE"/>
    <property type="match status" value="1"/>
</dbReference>
<feature type="domain" description="Aminotransferase class I/classII large" evidence="5">
    <location>
        <begin position="72"/>
        <end position="412"/>
    </location>
</feature>
<dbReference type="Gene3D" id="3.90.1150.10">
    <property type="entry name" value="Aspartate Aminotransferase, domain 1"/>
    <property type="match status" value="1"/>
</dbReference>
<evidence type="ECO:0000313" key="7">
    <source>
        <dbReference type="Proteomes" id="UP000517753"/>
    </source>
</evidence>
<reference evidence="6 7" key="2">
    <citation type="submission" date="2020-08" db="EMBL/GenBank/DDBJ databases">
        <title>The Agave Microbiome: Exploring the role of microbial communities in plant adaptations to desert environments.</title>
        <authorList>
            <person name="Partida-Martinez L.P."/>
        </authorList>
    </citation>
    <scope>NUCLEOTIDE SEQUENCE [LARGE SCALE GENOMIC DNA]</scope>
    <source>
        <strain evidence="6 7">AS2.3</strain>
    </source>
</reference>
<gene>
    <name evidence="6" type="ORF">HD841_002346</name>
</gene>
<dbReference type="InterPro" id="IPR015421">
    <property type="entry name" value="PyrdxlP-dep_Trfase_major"/>
</dbReference>
<dbReference type="PANTHER" id="PTHR13693:SF3">
    <property type="entry name" value="LD36009P"/>
    <property type="match status" value="1"/>
</dbReference>
<evidence type="ECO:0000313" key="6">
    <source>
        <dbReference type="EMBL" id="NYD90549.1"/>
    </source>
</evidence>
<dbReference type="InterPro" id="IPR050087">
    <property type="entry name" value="AON_synthase_class-II"/>
</dbReference>
<evidence type="ECO:0000256" key="2">
    <source>
        <dbReference type="ARBA" id="ARBA00022679"/>
    </source>
</evidence>
<dbReference type="GO" id="GO:0030170">
    <property type="term" value="F:pyridoxal phosphate binding"/>
    <property type="evidence" value="ECO:0007669"/>
    <property type="project" value="InterPro"/>
</dbReference>
<reference evidence="6 7" key="1">
    <citation type="submission" date="2020-07" db="EMBL/GenBank/DDBJ databases">
        <authorList>
            <person name="Partida-Martinez L."/>
            <person name="Huntemann M."/>
            <person name="Clum A."/>
            <person name="Wang J."/>
            <person name="Palaniappan K."/>
            <person name="Ritter S."/>
            <person name="Chen I.-M."/>
            <person name="Stamatis D."/>
            <person name="Reddy T."/>
            <person name="O'Malley R."/>
            <person name="Daum C."/>
            <person name="Shapiro N."/>
            <person name="Ivanova N."/>
            <person name="Kyrpides N."/>
            <person name="Woyke T."/>
        </authorList>
    </citation>
    <scope>NUCLEOTIDE SEQUENCE [LARGE SCALE GENOMIC DNA]</scope>
    <source>
        <strain evidence="6 7">AS2.3</strain>
    </source>
</reference>
<keyword evidence="2 6" id="KW-0808">Transferase</keyword>
<evidence type="ECO:0000256" key="4">
    <source>
        <dbReference type="RuleBase" id="RU003693"/>
    </source>
</evidence>
<comment type="cofactor">
    <cofactor evidence="1 4">
        <name>pyridoxal 5'-phosphate</name>
        <dbReference type="ChEBI" id="CHEBI:597326"/>
    </cofactor>
</comment>
<dbReference type="EC" id="2.3.1.47" evidence="6"/>
<dbReference type="SUPFAM" id="SSF53383">
    <property type="entry name" value="PLP-dependent transferases"/>
    <property type="match status" value="1"/>
</dbReference>
<organism evidence="6 7">
    <name type="scientific">Sphingomonas melonis</name>
    <dbReference type="NCBI Taxonomy" id="152682"/>
    <lineage>
        <taxon>Bacteria</taxon>
        <taxon>Pseudomonadati</taxon>
        <taxon>Pseudomonadota</taxon>
        <taxon>Alphaproteobacteria</taxon>
        <taxon>Sphingomonadales</taxon>
        <taxon>Sphingomonadaceae</taxon>
        <taxon>Sphingomonas</taxon>
    </lineage>
</organism>
<dbReference type="AlphaFoldDB" id="A0A7Y9FNJ3"/>
<dbReference type="InterPro" id="IPR001917">
    <property type="entry name" value="Aminotrans_II_pyridoxalP_BS"/>
</dbReference>
<evidence type="ECO:0000256" key="3">
    <source>
        <dbReference type="ARBA" id="ARBA00022898"/>
    </source>
</evidence>
<dbReference type="Pfam" id="PF00155">
    <property type="entry name" value="Aminotran_1_2"/>
    <property type="match status" value="1"/>
</dbReference>
<comment type="caution">
    <text evidence="6">The sequence shown here is derived from an EMBL/GenBank/DDBJ whole genome shotgun (WGS) entry which is preliminary data.</text>
</comment>
<keyword evidence="7" id="KW-1185">Reference proteome</keyword>
<sequence>MTETGLQPEALDLDPAPVAPANEAGRDLMSKFDALIAERKALIDTGVTDPFAIVMDQVKGPTEAVIAGRATILLGTYNYMGMTFDPDVIAAGHAALDQFGSGTNGSRMLNGTFRDHMAAEQALRDFYGTTGAIVFSTGYMANLGMISTLVGKGEYVILDADSHASIYDGCKQGNAEIVRFRHNSVEDLDKRLGRLPKEAGKLVVLEGVYSMLGDVAPLKEMVAVAKKHGAMVLSDEAHSMGFYGPNGRGVYEDQGLEADVDFVVGTFSKSVGTVGGFCVSNHPKFEAIRLACRPYIFTASLPPSVVATAAASIRKLMTAHDKRAQLWANARQLHGGLKAMGFKLGTEAPDSAIVAVILDDQEQAVTMWQGLLHGGVYVNMARPPATPAGTFLLRCSLCAEHNEAQLDAVLAAFRAAGQAVGAIG</sequence>
<dbReference type="EMBL" id="JACCBY010000003">
    <property type="protein sequence ID" value="NYD90549.1"/>
    <property type="molecule type" value="Genomic_DNA"/>
</dbReference>
<evidence type="ECO:0000259" key="5">
    <source>
        <dbReference type="Pfam" id="PF00155"/>
    </source>
</evidence>
<evidence type="ECO:0000256" key="1">
    <source>
        <dbReference type="ARBA" id="ARBA00001933"/>
    </source>
</evidence>
<keyword evidence="6" id="KW-0012">Acyltransferase</keyword>
<dbReference type="RefSeq" id="WP_179509027.1">
    <property type="nucleotide sequence ID" value="NZ_JACCBY010000003.1"/>
</dbReference>
<comment type="similarity">
    <text evidence="4">Belongs to the class-II pyridoxal-phosphate-dependent aminotransferase family.</text>
</comment>
<dbReference type="NCBIfam" id="NF047599">
    <property type="entry name" value="SerpalmtaseBetaP"/>
    <property type="match status" value="1"/>
</dbReference>
<dbReference type="NCBIfam" id="NF047603">
    <property type="entry name" value="SerpalmtaseAlphaP"/>
    <property type="match status" value="1"/>
</dbReference>
<dbReference type="Proteomes" id="UP000517753">
    <property type="component" value="Unassembled WGS sequence"/>
</dbReference>
<dbReference type="PROSITE" id="PS00599">
    <property type="entry name" value="AA_TRANSFER_CLASS_2"/>
    <property type="match status" value="1"/>
</dbReference>
<dbReference type="InterPro" id="IPR004839">
    <property type="entry name" value="Aminotransferase_I/II_large"/>
</dbReference>
<name>A0A7Y9FNJ3_9SPHN</name>
<dbReference type="InterPro" id="IPR015424">
    <property type="entry name" value="PyrdxlP-dep_Trfase"/>
</dbReference>
<dbReference type="CDD" id="cd06454">
    <property type="entry name" value="KBL_like"/>
    <property type="match status" value="1"/>
</dbReference>
<proteinExistence type="inferred from homology"/>